<dbReference type="AlphaFoldDB" id="A0AAN1QM56"/>
<comment type="function">
    <text evidence="9 10">Catalyzes hydrolysis of the D-alanyl-D-alanine dipeptide.</text>
</comment>
<gene>
    <name evidence="11" type="ORF">DOP62_03330</name>
</gene>
<comment type="catalytic activity">
    <reaction evidence="1 9 10">
        <text>D-alanyl-D-alanine + H2O = 2 D-alanine</text>
        <dbReference type="Rhea" id="RHEA:20661"/>
        <dbReference type="ChEBI" id="CHEBI:15377"/>
        <dbReference type="ChEBI" id="CHEBI:57416"/>
        <dbReference type="ChEBI" id="CHEBI:57822"/>
        <dbReference type="EC" id="3.4.13.22"/>
    </reaction>
</comment>
<feature type="active site" description="Proton donor/acceptor" evidence="9">
    <location>
        <position position="234"/>
    </location>
</feature>
<evidence type="ECO:0000256" key="3">
    <source>
        <dbReference type="ARBA" id="ARBA00022723"/>
    </source>
</evidence>
<dbReference type="EC" id="3.4.13.22" evidence="9 10"/>
<dbReference type="GO" id="GO:0006508">
    <property type="term" value="P:proteolysis"/>
    <property type="evidence" value="ECO:0007669"/>
    <property type="project" value="UniProtKB-KW"/>
</dbReference>
<keyword evidence="3 9" id="KW-0479">Metal-binding</keyword>
<comment type="similarity">
    <text evidence="9 10">Belongs to the peptidase M15D family.</text>
</comment>
<dbReference type="HAMAP" id="MF_01924">
    <property type="entry name" value="A_A_dipeptidase"/>
    <property type="match status" value="1"/>
</dbReference>
<dbReference type="InterPro" id="IPR009045">
    <property type="entry name" value="Zn_M74/Hedgehog-like"/>
</dbReference>
<evidence type="ECO:0000256" key="1">
    <source>
        <dbReference type="ARBA" id="ARBA00001362"/>
    </source>
</evidence>
<proteinExistence type="inferred from homology"/>
<evidence type="ECO:0000256" key="8">
    <source>
        <dbReference type="ARBA" id="ARBA00023316"/>
    </source>
</evidence>
<dbReference type="RefSeq" id="WP_208675582.1">
    <property type="nucleotide sequence ID" value="NZ_CP030139.2"/>
</dbReference>
<evidence type="ECO:0000256" key="10">
    <source>
        <dbReference type="PIRNR" id="PIRNR026671"/>
    </source>
</evidence>
<keyword evidence="4 9" id="KW-0378">Hydrolase</keyword>
<dbReference type="PANTHER" id="PTHR43126">
    <property type="entry name" value="D-ALANYL-D-ALANINE DIPEPTIDASE"/>
    <property type="match status" value="1"/>
</dbReference>
<dbReference type="Gene3D" id="3.30.1380.10">
    <property type="match status" value="1"/>
</dbReference>
<dbReference type="PIRSF" id="PIRSF026671">
    <property type="entry name" value="AA_dipeptidase"/>
    <property type="match status" value="1"/>
</dbReference>
<dbReference type="GO" id="GO:0008270">
    <property type="term" value="F:zinc ion binding"/>
    <property type="evidence" value="ECO:0007669"/>
    <property type="project" value="UniProtKB-UniRule"/>
</dbReference>
<keyword evidence="6 9" id="KW-0224">Dipeptidase</keyword>
<dbReference type="Proteomes" id="UP000267249">
    <property type="component" value="Chromosome"/>
</dbReference>
<evidence type="ECO:0000256" key="5">
    <source>
        <dbReference type="ARBA" id="ARBA00022833"/>
    </source>
</evidence>
<dbReference type="Pfam" id="PF01427">
    <property type="entry name" value="Peptidase_M15"/>
    <property type="match status" value="1"/>
</dbReference>
<dbReference type="GO" id="GO:0008237">
    <property type="term" value="F:metallopeptidase activity"/>
    <property type="evidence" value="ECO:0007669"/>
    <property type="project" value="UniProtKB-KW"/>
</dbReference>
<feature type="binding site" evidence="9">
    <location>
        <position position="164"/>
    </location>
    <ligand>
        <name>Zn(2+)</name>
        <dbReference type="ChEBI" id="CHEBI:29105"/>
        <note>catalytic</note>
    </ligand>
</feature>
<evidence type="ECO:0000256" key="6">
    <source>
        <dbReference type="ARBA" id="ARBA00022997"/>
    </source>
</evidence>
<keyword evidence="7 9" id="KW-0482">Metalloprotease</keyword>
<feature type="site" description="Transition state stabilizer" evidence="9">
    <location>
        <position position="112"/>
    </location>
</feature>
<protein>
    <recommendedName>
        <fullName evidence="9 10">D-alanyl-D-alanine dipeptidase</fullName>
        <shortName evidence="9 10">D-Ala-D-Ala dipeptidase</shortName>
        <ecNumber evidence="9 10">3.4.13.22</ecNumber>
    </recommendedName>
</protein>
<sequence>MWKRFWLTILGVLCFCGWIVSHSWANTPVDLSSKPISEIATWQRFLIDIQTLIPDVDLDIRYYRDYNFVGRKIDGYQAPKCLLTPAATQALAAVQADLAPQGYALEIYDCYRPQQAVDLFVLWAEDLDDRQMQQQFYPQVNKADLFQDGYIAAKSGHSRGSTVDVTLVPLKSKTTPCTRSRPCQDNSLDMGTAFDYFDPLSHTLNFQISPEQQQNRLRLKTAMERQGFRNLPEEWWHYTLQNEPYPETYFNFPVQ</sequence>
<evidence type="ECO:0000256" key="9">
    <source>
        <dbReference type="HAMAP-Rule" id="MF_01924"/>
    </source>
</evidence>
<reference evidence="11 12" key="1">
    <citation type="journal article" date="2018" name="Sci. Rep.">
        <title>Genome Features and Biochemical Characteristics of a Robust, Fast Growing and Naturally Transformable Cyanobacterium Synechococcus elongatus PCC 11801 Isolated from India.</title>
        <authorList>
            <person name="Jaiswal D."/>
            <person name="Sengupta A."/>
            <person name="Sohoni S."/>
            <person name="Sengupta S."/>
            <person name="Phadnavis A.G."/>
            <person name="Pakrasi H.B."/>
            <person name="Wangikar P.P."/>
        </authorList>
    </citation>
    <scope>NUCLEOTIDE SEQUENCE [LARGE SCALE GENOMIC DNA]</scope>
    <source>
        <strain evidence="11 12">PCC 11801</strain>
    </source>
</reference>
<dbReference type="GO" id="GO:0160237">
    <property type="term" value="F:D-Ala-D-Ala dipeptidase activity"/>
    <property type="evidence" value="ECO:0007669"/>
    <property type="project" value="UniProtKB-EC"/>
</dbReference>
<keyword evidence="2 9" id="KW-0645">Protease</keyword>
<dbReference type="EMBL" id="CP030139">
    <property type="protein sequence ID" value="AZB71889.1"/>
    <property type="molecule type" value="Genomic_DNA"/>
</dbReference>
<dbReference type="CDD" id="cd14817">
    <property type="entry name" value="D-Ala-D-Ala_dipeptidase_VanX"/>
    <property type="match status" value="1"/>
</dbReference>
<evidence type="ECO:0000256" key="4">
    <source>
        <dbReference type="ARBA" id="ARBA00022801"/>
    </source>
</evidence>
<dbReference type="GO" id="GO:0071555">
    <property type="term" value="P:cell wall organization"/>
    <property type="evidence" value="ECO:0007669"/>
    <property type="project" value="UniProtKB-KW"/>
</dbReference>
<keyword evidence="8 10" id="KW-0961">Cell wall biogenesis/degradation</keyword>
<feature type="binding site" evidence="9">
    <location>
        <position position="157"/>
    </location>
    <ligand>
        <name>Zn(2+)</name>
        <dbReference type="ChEBI" id="CHEBI:29105"/>
        <note>catalytic</note>
    </ligand>
</feature>
<evidence type="ECO:0000313" key="12">
    <source>
        <dbReference type="Proteomes" id="UP000267249"/>
    </source>
</evidence>
<evidence type="ECO:0000313" key="11">
    <source>
        <dbReference type="EMBL" id="AZB71889.1"/>
    </source>
</evidence>
<feature type="binding site" evidence="9">
    <location>
        <position position="237"/>
    </location>
    <ligand>
        <name>Zn(2+)</name>
        <dbReference type="ChEBI" id="CHEBI:29105"/>
        <note>catalytic</note>
    </ligand>
</feature>
<organism evidence="11 12">
    <name type="scientific">Synechococcus elongatus PCC 11801</name>
    <dbReference type="NCBI Taxonomy" id="2219813"/>
    <lineage>
        <taxon>Bacteria</taxon>
        <taxon>Bacillati</taxon>
        <taxon>Cyanobacteriota</taxon>
        <taxon>Cyanophyceae</taxon>
        <taxon>Synechococcales</taxon>
        <taxon>Synechococcaceae</taxon>
        <taxon>Synechococcus</taxon>
    </lineage>
</organism>
<accession>A0AAN1QM56</accession>
<dbReference type="InterPro" id="IPR000755">
    <property type="entry name" value="A_A_dipeptidase"/>
</dbReference>
<name>A0AAN1QM56_SYNEL</name>
<evidence type="ECO:0000256" key="2">
    <source>
        <dbReference type="ARBA" id="ARBA00022670"/>
    </source>
</evidence>
<evidence type="ECO:0000256" key="7">
    <source>
        <dbReference type="ARBA" id="ARBA00023049"/>
    </source>
</evidence>
<dbReference type="SUPFAM" id="SSF55166">
    <property type="entry name" value="Hedgehog/DD-peptidase"/>
    <property type="match status" value="1"/>
</dbReference>
<comment type="cofactor">
    <cofactor evidence="9">
        <name>Zn(2+)</name>
        <dbReference type="ChEBI" id="CHEBI:29105"/>
    </cofactor>
    <text evidence="9">Binds 1 zinc ion per subunit.</text>
</comment>
<dbReference type="PANTHER" id="PTHR43126:SF1">
    <property type="entry name" value="D-ALANYL-D-ALANINE DIPEPTIDASE"/>
    <property type="match status" value="1"/>
</dbReference>
<keyword evidence="5 9" id="KW-0862">Zinc</keyword>